<dbReference type="PRINTS" id="PR00081">
    <property type="entry name" value="GDHRDH"/>
</dbReference>
<dbReference type="CDD" id="cd05233">
    <property type="entry name" value="SDR_c"/>
    <property type="match status" value="1"/>
</dbReference>
<keyword evidence="3" id="KW-1185">Reference proteome</keyword>
<reference evidence="2 3" key="1">
    <citation type="submission" date="2024-04" db="EMBL/GenBank/DDBJ databases">
        <title>Novel genus in family Flammeovirgaceae.</title>
        <authorList>
            <person name="Nguyen T.H."/>
            <person name="Vuong T.Q."/>
            <person name="Le H."/>
            <person name="Kim S.-G."/>
        </authorList>
    </citation>
    <scope>NUCLEOTIDE SEQUENCE [LARGE SCALE GENOMIC DNA]</scope>
    <source>
        <strain evidence="2 3">JCM 23209</strain>
    </source>
</reference>
<evidence type="ECO:0000313" key="2">
    <source>
        <dbReference type="EMBL" id="MEN7549499.1"/>
    </source>
</evidence>
<protein>
    <submittedName>
        <fullName evidence="2">SDR family oxidoreductase</fullName>
    </submittedName>
</protein>
<dbReference type="Proteomes" id="UP001403385">
    <property type="component" value="Unassembled WGS sequence"/>
</dbReference>
<dbReference type="Gene3D" id="3.40.50.720">
    <property type="entry name" value="NAD(P)-binding Rossmann-like Domain"/>
    <property type="match status" value="1"/>
</dbReference>
<dbReference type="EMBL" id="JBDKWZ010000009">
    <property type="protein sequence ID" value="MEN7549499.1"/>
    <property type="molecule type" value="Genomic_DNA"/>
</dbReference>
<comment type="similarity">
    <text evidence="1">Belongs to the short-chain dehydrogenases/reductases (SDR) family.</text>
</comment>
<dbReference type="FunFam" id="3.40.50.720:FF:000084">
    <property type="entry name" value="Short-chain dehydrogenase reductase"/>
    <property type="match status" value="1"/>
</dbReference>
<gene>
    <name evidence="2" type="ORF">AAG747_16365</name>
</gene>
<name>A0AAW9SAY6_9BACT</name>
<evidence type="ECO:0000256" key="1">
    <source>
        <dbReference type="ARBA" id="ARBA00006484"/>
    </source>
</evidence>
<dbReference type="SUPFAM" id="SSF51735">
    <property type="entry name" value="NAD(P)-binding Rossmann-fold domains"/>
    <property type="match status" value="1"/>
</dbReference>
<dbReference type="PRINTS" id="PR00080">
    <property type="entry name" value="SDRFAMILY"/>
</dbReference>
<evidence type="ECO:0000313" key="3">
    <source>
        <dbReference type="Proteomes" id="UP001403385"/>
    </source>
</evidence>
<proteinExistence type="inferred from homology"/>
<dbReference type="InterPro" id="IPR036291">
    <property type="entry name" value="NAD(P)-bd_dom_sf"/>
</dbReference>
<accession>A0AAW9SAY6</accession>
<comment type="caution">
    <text evidence="2">The sequence shown here is derived from an EMBL/GenBank/DDBJ whole genome shotgun (WGS) entry which is preliminary data.</text>
</comment>
<dbReference type="PANTHER" id="PTHR42760:SF105">
    <property type="entry name" value="SORBITOL-6-PHOSPHATE 2-DEHYDROGENASE"/>
    <property type="match status" value="1"/>
</dbReference>
<dbReference type="Pfam" id="PF13561">
    <property type="entry name" value="adh_short_C2"/>
    <property type="match status" value="1"/>
</dbReference>
<dbReference type="InterPro" id="IPR002347">
    <property type="entry name" value="SDR_fam"/>
</dbReference>
<dbReference type="PROSITE" id="PS00061">
    <property type="entry name" value="ADH_SHORT"/>
    <property type="match status" value="1"/>
</dbReference>
<dbReference type="GO" id="GO:0016616">
    <property type="term" value="F:oxidoreductase activity, acting on the CH-OH group of donors, NAD or NADP as acceptor"/>
    <property type="evidence" value="ECO:0007669"/>
    <property type="project" value="TreeGrafter"/>
</dbReference>
<dbReference type="InterPro" id="IPR020904">
    <property type="entry name" value="Sc_DH/Rdtase_CS"/>
</dbReference>
<dbReference type="PANTHER" id="PTHR42760">
    <property type="entry name" value="SHORT-CHAIN DEHYDROGENASES/REDUCTASES FAMILY MEMBER"/>
    <property type="match status" value="1"/>
</dbReference>
<dbReference type="NCBIfam" id="NF006384">
    <property type="entry name" value="PRK08628.1"/>
    <property type="match status" value="1"/>
</dbReference>
<dbReference type="RefSeq" id="WP_346822278.1">
    <property type="nucleotide sequence ID" value="NZ_JBDKWZ010000009.1"/>
</dbReference>
<dbReference type="AlphaFoldDB" id="A0AAW9SAY6"/>
<sequence>MDLHIKNKVYIITGSTRGIGEAIAYTFAEEGAIPVLVGRNEARGQQVLDKIKEIGVDTIFVKADLSTVEGCKGVIDQTLEKLGKIDGLVNNAGYNDGTGLDAGPEKFMASLQLNIFHYYTLAHFAKAALIETKGTIINVGSKVAVTGQGGTSGYAASKGGTQALTREWAVELLPYNIRVNEVIPAETWTPLYEEYVNRFDDPEEKKQAIAQRIPLGQRFTTSEEIADMVVFLASDRASHITGQHLYVDGGYTHLDRVIGT</sequence>
<organism evidence="2 3">
    <name type="scientific">Rapidithrix thailandica</name>
    <dbReference type="NCBI Taxonomy" id="413964"/>
    <lineage>
        <taxon>Bacteria</taxon>
        <taxon>Pseudomonadati</taxon>
        <taxon>Bacteroidota</taxon>
        <taxon>Cytophagia</taxon>
        <taxon>Cytophagales</taxon>
        <taxon>Flammeovirgaceae</taxon>
        <taxon>Rapidithrix</taxon>
    </lineage>
</organism>